<feature type="region of interest" description="Disordered" evidence="1">
    <location>
        <begin position="25"/>
        <end position="51"/>
    </location>
</feature>
<evidence type="ECO:0000256" key="1">
    <source>
        <dbReference type="SAM" id="MobiDB-lite"/>
    </source>
</evidence>
<evidence type="ECO:0000313" key="3">
    <source>
        <dbReference type="Proteomes" id="UP001159428"/>
    </source>
</evidence>
<proteinExistence type="predicted"/>
<protein>
    <recommendedName>
        <fullName evidence="4">GATA-type domain-containing protein</fullName>
    </recommendedName>
</protein>
<dbReference type="EMBL" id="CALNXJ010000014">
    <property type="protein sequence ID" value="CAH3114299.1"/>
    <property type="molecule type" value="Genomic_DNA"/>
</dbReference>
<comment type="caution">
    <text evidence="2">The sequence shown here is derived from an EMBL/GenBank/DDBJ whole genome shotgun (WGS) entry which is preliminary data.</text>
</comment>
<evidence type="ECO:0000313" key="2">
    <source>
        <dbReference type="EMBL" id="CAH3114299.1"/>
    </source>
</evidence>
<reference evidence="2 3" key="1">
    <citation type="submission" date="2022-05" db="EMBL/GenBank/DDBJ databases">
        <authorList>
            <consortium name="Genoscope - CEA"/>
            <person name="William W."/>
        </authorList>
    </citation>
    <scope>NUCLEOTIDE SEQUENCE [LARGE SCALE GENOMIC DNA]</scope>
</reference>
<accession>A0AAU9WEF7</accession>
<dbReference type="AlphaFoldDB" id="A0AAU9WEF7"/>
<feature type="compositionally biased region" description="Pro residues" evidence="1">
    <location>
        <begin position="33"/>
        <end position="42"/>
    </location>
</feature>
<sequence>KVFTEGARGWNETPHQMCIKCHRANHRKKHPQRQPPQRPPQTPKIHTTETEPISQIAAFKTKDHHIFSKGEWKRTRLRDHPRLPITISLSRPSRTGSGAYNTPSDIYAEVSAIADTGTQSDLWSLSDFIACGFSRDDLHPISLSLSAANRSPILIEGAFFAKLATQSSCGEIMACHSMVYVSSSIEDMYLSYDSLLNLGLL</sequence>
<dbReference type="Proteomes" id="UP001159428">
    <property type="component" value="Unassembled WGS sequence"/>
</dbReference>
<feature type="non-terminal residue" evidence="2">
    <location>
        <position position="1"/>
    </location>
</feature>
<name>A0AAU9WEF7_9CNID</name>
<organism evidence="2 3">
    <name type="scientific">Pocillopora meandrina</name>
    <dbReference type="NCBI Taxonomy" id="46732"/>
    <lineage>
        <taxon>Eukaryota</taxon>
        <taxon>Metazoa</taxon>
        <taxon>Cnidaria</taxon>
        <taxon>Anthozoa</taxon>
        <taxon>Hexacorallia</taxon>
        <taxon>Scleractinia</taxon>
        <taxon>Astrocoeniina</taxon>
        <taxon>Pocilloporidae</taxon>
        <taxon>Pocillopora</taxon>
    </lineage>
</organism>
<evidence type="ECO:0008006" key="4">
    <source>
        <dbReference type="Google" id="ProtNLM"/>
    </source>
</evidence>
<keyword evidence="3" id="KW-1185">Reference proteome</keyword>
<feature type="non-terminal residue" evidence="2">
    <location>
        <position position="201"/>
    </location>
</feature>
<gene>
    <name evidence="2" type="ORF">PMEA_00006159</name>
</gene>